<dbReference type="Gene3D" id="1.20.144.10">
    <property type="entry name" value="Phosphatidic acid phosphatase type 2/haloperoxidase"/>
    <property type="match status" value="1"/>
</dbReference>
<keyword evidence="3" id="KW-1185">Reference proteome</keyword>
<dbReference type="EMBL" id="FIZY01000031">
    <property type="protein sequence ID" value="CZF84676.1"/>
    <property type="molecule type" value="Genomic_DNA"/>
</dbReference>
<dbReference type="OrthoDB" id="9773582at2"/>
<sequence>MRIYHWFRVSLLLALILFVTGCTSARGYNFFDSVYRAGTDPMTWGNALLAGVIVATDSDERISKAAVENNYLFGSVKEAGEASDDWRANTRMSMHLSTLLVASDYSASGPLEFFERKALRALGNNLNAGFVATTTGDIQLATKKARPNGGCCGFPSAHTSRAFATALIARRNYQQSILHPGIHNTLTLATYLSAYATGWARVESQAHYPSQVLWGAVYGNFVSSLIYDMTNSIEPNLFTFFYLSSDEMMVTFNYQF</sequence>
<evidence type="ECO:0000259" key="1">
    <source>
        <dbReference type="SMART" id="SM00014"/>
    </source>
</evidence>
<dbReference type="PROSITE" id="PS51257">
    <property type="entry name" value="PROKAR_LIPOPROTEIN"/>
    <property type="match status" value="1"/>
</dbReference>
<gene>
    <name evidence="2" type="ORF">GMA8713_03207</name>
</gene>
<evidence type="ECO:0000313" key="2">
    <source>
        <dbReference type="EMBL" id="CZF84676.1"/>
    </source>
</evidence>
<feature type="domain" description="Phosphatidic acid phosphatase type 2/haloperoxidase" evidence="1">
    <location>
        <begin position="121"/>
        <end position="227"/>
    </location>
</feature>
<dbReference type="Proteomes" id="UP000073601">
    <property type="component" value="Unassembled WGS sequence"/>
</dbReference>
<name>A0A128FEE9_9GAMM</name>
<dbReference type="InterPro" id="IPR036938">
    <property type="entry name" value="PAP2/HPO_sf"/>
</dbReference>
<dbReference type="SUPFAM" id="SSF48317">
    <property type="entry name" value="Acid phosphatase/Vanadium-dependent haloperoxidase"/>
    <property type="match status" value="1"/>
</dbReference>
<organism evidence="2 3">
    <name type="scientific">Grimontia marina</name>
    <dbReference type="NCBI Taxonomy" id="646534"/>
    <lineage>
        <taxon>Bacteria</taxon>
        <taxon>Pseudomonadati</taxon>
        <taxon>Pseudomonadota</taxon>
        <taxon>Gammaproteobacteria</taxon>
        <taxon>Vibrionales</taxon>
        <taxon>Vibrionaceae</taxon>
        <taxon>Grimontia</taxon>
    </lineage>
</organism>
<accession>A0A128FEE9</accession>
<evidence type="ECO:0000313" key="3">
    <source>
        <dbReference type="Proteomes" id="UP000073601"/>
    </source>
</evidence>
<proteinExistence type="predicted"/>
<dbReference type="SMART" id="SM00014">
    <property type="entry name" value="acidPPc"/>
    <property type="match status" value="1"/>
</dbReference>
<dbReference type="InterPro" id="IPR000326">
    <property type="entry name" value="PAP2/HPO"/>
</dbReference>
<dbReference type="Pfam" id="PF01569">
    <property type="entry name" value="PAP2"/>
    <property type="match status" value="1"/>
</dbReference>
<protein>
    <submittedName>
        <fullName evidence="2">PAP2 superfamily protein</fullName>
    </submittedName>
</protein>
<dbReference type="AlphaFoldDB" id="A0A128FEE9"/>
<reference evidence="3" key="1">
    <citation type="submission" date="2016-02" db="EMBL/GenBank/DDBJ databases">
        <authorList>
            <person name="Rodrigo-Torres Lidia"/>
            <person name="Arahal R.David."/>
        </authorList>
    </citation>
    <scope>NUCLEOTIDE SEQUENCE [LARGE SCALE GENOMIC DNA]</scope>
    <source>
        <strain evidence="3">CECT 8713</strain>
    </source>
</reference>